<dbReference type="InterPro" id="IPR004358">
    <property type="entry name" value="Sig_transdc_His_kin-like_C"/>
</dbReference>
<dbReference type="AlphaFoldDB" id="A0A501PFN7"/>
<dbReference type="InterPro" id="IPR035965">
    <property type="entry name" value="PAS-like_dom_sf"/>
</dbReference>
<dbReference type="InterPro" id="IPR003661">
    <property type="entry name" value="HisK_dim/P_dom"/>
</dbReference>
<feature type="domain" description="Histidine kinase" evidence="6">
    <location>
        <begin position="324"/>
        <end position="544"/>
    </location>
</feature>
<dbReference type="PANTHER" id="PTHR43047">
    <property type="entry name" value="TWO-COMPONENT HISTIDINE PROTEIN KINASE"/>
    <property type="match status" value="1"/>
</dbReference>
<dbReference type="OrthoDB" id="9796100at2"/>
<evidence type="ECO:0000259" key="6">
    <source>
        <dbReference type="PROSITE" id="PS50109"/>
    </source>
</evidence>
<evidence type="ECO:0000313" key="8">
    <source>
        <dbReference type="Proteomes" id="UP000319148"/>
    </source>
</evidence>
<dbReference type="InterPro" id="IPR036890">
    <property type="entry name" value="HATPase_C_sf"/>
</dbReference>
<evidence type="ECO:0000313" key="7">
    <source>
        <dbReference type="EMBL" id="TPD58958.1"/>
    </source>
</evidence>
<dbReference type="PRINTS" id="PR00344">
    <property type="entry name" value="BCTRLSENSOR"/>
</dbReference>
<evidence type="ECO:0000256" key="4">
    <source>
        <dbReference type="ARBA" id="ARBA00022679"/>
    </source>
</evidence>
<dbReference type="Pfam" id="PF02518">
    <property type="entry name" value="HATPase_c"/>
    <property type="match status" value="1"/>
</dbReference>
<evidence type="ECO:0000256" key="5">
    <source>
        <dbReference type="ARBA" id="ARBA00022777"/>
    </source>
</evidence>
<dbReference type="GO" id="GO:0000155">
    <property type="term" value="F:phosphorelay sensor kinase activity"/>
    <property type="evidence" value="ECO:0007669"/>
    <property type="project" value="InterPro"/>
</dbReference>
<dbReference type="NCBIfam" id="TIGR00229">
    <property type="entry name" value="sensory_box"/>
    <property type="match status" value="1"/>
</dbReference>
<dbReference type="InterPro" id="IPR005467">
    <property type="entry name" value="His_kinase_dom"/>
</dbReference>
<dbReference type="SMART" id="SM00388">
    <property type="entry name" value="HisKA"/>
    <property type="match status" value="1"/>
</dbReference>
<comment type="caution">
    <text evidence="7">The sequence shown here is derived from an EMBL/GenBank/DDBJ whole genome shotgun (WGS) entry which is preliminary data.</text>
</comment>
<dbReference type="PROSITE" id="PS50109">
    <property type="entry name" value="HIS_KIN"/>
    <property type="match status" value="1"/>
</dbReference>
<dbReference type="SUPFAM" id="SSF47384">
    <property type="entry name" value="Homodimeric domain of signal transducing histidine kinase"/>
    <property type="match status" value="1"/>
</dbReference>
<dbReference type="SMART" id="SM00387">
    <property type="entry name" value="HATPase_c"/>
    <property type="match status" value="1"/>
</dbReference>
<organism evidence="7 8">
    <name type="scientific">Emcibacter nanhaiensis</name>
    <dbReference type="NCBI Taxonomy" id="1505037"/>
    <lineage>
        <taxon>Bacteria</taxon>
        <taxon>Pseudomonadati</taxon>
        <taxon>Pseudomonadota</taxon>
        <taxon>Alphaproteobacteria</taxon>
        <taxon>Emcibacterales</taxon>
        <taxon>Emcibacteraceae</taxon>
        <taxon>Emcibacter</taxon>
    </lineage>
</organism>
<dbReference type="SMART" id="SM00065">
    <property type="entry name" value="GAF"/>
    <property type="match status" value="1"/>
</dbReference>
<keyword evidence="5" id="KW-0418">Kinase</keyword>
<proteinExistence type="predicted"/>
<protein>
    <recommendedName>
        <fullName evidence="2">histidine kinase</fullName>
        <ecNumber evidence="2">2.7.13.3</ecNumber>
    </recommendedName>
</protein>
<dbReference type="EMBL" id="VFIY01000016">
    <property type="protein sequence ID" value="TPD58958.1"/>
    <property type="molecule type" value="Genomic_DNA"/>
</dbReference>
<dbReference type="FunFam" id="3.30.565.10:FF:000006">
    <property type="entry name" value="Sensor histidine kinase WalK"/>
    <property type="match status" value="1"/>
</dbReference>
<keyword evidence="8" id="KW-1185">Reference proteome</keyword>
<dbReference type="Gene3D" id="3.30.565.10">
    <property type="entry name" value="Histidine kinase-like ATPase, C-terminal domain"/>
    <property type="match status" value="1"/>
</dbReference>
<keyword evidence="3" id="KW-0597">Phosphoprotein</keyword>
<dbReference type="InterPro" id="IPR003594">
    <property type="entry name" value="HATPase_dom"/>
</dbReference>
<dbReference type="GO" id="GO:0005886">
    <property type="term" value="C:plasma membrane"/>
    <property type="evidence" value="ECO:0007669"/>
    <property type="project" value="TreeGrafter"/>
</dbReference>
<accession>A0A501PFN7</accession>
<name>A0A501PFN7_9PROT</name>
<dbReference type="SUPFAM" id="SSF55781">
    <property type="entry name" value="GAF domain-like"/>
    <property type="match status" value="1"/>
</dbReference>
<dbReference type="InterPro" id="IPR029016">
    <property type="entry name" value="GAF-like_dom_sf"/>
</dbReference>
<dbReference type="Pfam" id="PF13426">
    <property type="entry name" value="PAS_9"/>
    <property type="match status" value="1"/>
</dbReference>
<dbReference type="InterPro" id="IPR003018">
    <property type="entry name" value="GAF"/>
</dbReference>
<dbReference type="InterPro" id="IPR036097">
    <property type="entry name" value="HisK_dim/P_sf"/>
</dbReference>
<reference evidence="8" key="1">
    <citation type="submission" date="2019-06" db="EMBL/GenBank/DDBJ databases">
        <title>The complete genome of Emcibacter congregatus ZYLT.</title>
        <authorList>
            <person name="Zhao Z."/>
        </authorList>
    </citation>
    <scope>NUCLEOTIDE SEQUENCE [LARGE SCALE GENOMIC DNA]</scope>
    <source>
        <strain evidence="8">MCCC 1A06723</strain>
    </source>
</reference>
<dbReference type="Pfam" id="PF13185">
    <property type="entry name" value="GAF_2"/>
    <property type="match status" value="1"/>
</dbReference>
<dbReference type="Gene3D" id="1.10.287.130">
    <property type="match status" value="1"/>
</dbReference>
<dbReference type="CDD" id="cd00082">
    <property type="entry name" value="HisKA"/>
    <property type="match status" value="1"/>
</dbReference>
<dbReference type="InterPro" id="IPR000014">
    <property type="entry name" value="PAS"/>
</dbReference>
<evidence type="ECO:0000256" key="1">
    <source>
        <dbReference type="ARBA" id="ARBA00000085"/>
    </source>
</evidence>
<dbReference type="SUPFAM" id="SSF55785">
    <property type="entry name" value="PYP-like sensor domain (PAS domain)"/>
    <property type="match status" value="1"/>
</dbReference>
<dbReference type="Gene3D" id="3.30.450.40">
    <property type="match status" value="1"/>
</dbReference>
<dbReference type="GO" id="GO:0009927">
    <property type="term" value="F:histidine phosphotransfer kinase activity"/>
    <property type="evidence" value="ECO:0007669"/>
    <property type="project" value="TreeGrafter"/>
</dbReference>
<keyword evidence="4" id="KW-0808">Transferase</keyword>
<evidence type="ECO:0000256" key="2">
    <source>
        <dbReference type="ARBA" id="ARBA00012438"/>
    </source>
</evidence>
<dbReference type="Gene3D" id="3.30.450.20">
    <property type="entry name" value="PAS domain"/>
    <property type="match status" value="1"/>
</dbReference>
<dbReference type="SUPFAM" id="SSF55874">
    <property type="entry name" value="ATPase domain of HSP90 chaperone/DNA topoisomerase II/histidine kinase"/>
    <property type="match status" value="1"/>
</dbReference>
<comment type="catalytic activity">
    <reaction evidence="1">
        <text>ATP + protein L-histidine = ADP + protein N-phospho-L-histidine.</text>
        <dbReference type="EC" id="2.7.13.3"/>
    </reaction>
</comment>
<dbReference type="EC" id="2.7.13.3" evidence="2"/>
<gene>
    <name evidence="7" type="ORF">FIV46_13845</name>
</gene>
<dbReference type="RefSeq" id="WP_139941535.1">
    <property type="nucleotide sequence ID" value="NZ_JBHSYP010000002.1"/>
</dbReference>
<evidence type="ECO:0000256" key="3">
    <source>
        <dbReference type="ARBA" id="ARBA00022553"/>
    </source>
</evidence>
<dbReference type="PANTHER" id="PTHR43047:SF72">
    <property type="entry name" value="OSMOSENSING HISTIDINE PROTEIN KINASE SLN1"/>
    <property type="match status" value="1"/>
</dbReference>
<sequence>MVTQSHFKIFRSFAKELIRLPAKSDLIWYIAEEVVSQLGFEDCVIYEYDPARNILVQVAAHGDKQAPDHKIVSPITIPYGQGITGYVAKSRKSEIVNDTTSDERYIADLRHMQSEITVPIIDENRLFGVIDCESSEKGFFNAEHLEFLETVASMLASRLSQWEALEALKQSKRVLAVNEATYRSFFQLSEDPMMLLNKDGFLLCNAAAANVFQYASPEEMQVLHPADVSPEIQPCGTPSAQKAAQMMQAAFDTGYHRFEWMHQKKSGEKFPVEVTLSAVPFMGQPALYAVCRDITEAKKNERATALALEEARAANMAKSRFLANMSHELRTPLNAILGFSDVMRDNVLQQDISPQYMSYAENIYASGAFLLDLIRDILDLSAIDACERRLDRENVETDWIIAEVLSVMTILAEQKDITIETDTANAPSRVWCDKRAIIQIIVNLLSNAVKFSDPGTRVFLKIEQRDDRTVLSVTDRGRGIARDKIGDVVKRFERGHVDPQISQEGIGLGLAIVDSLVKLHDGTMEIDSETGKGTRITISLPGSAA</sequence>
<dbReference type="Pfam" id="PF00512">
    <property type="entry name" value="HisKA"/>
    <property type="match status" value="1"/>
</dbReference>
<dbReference type="Proteomes" id="UP000319148">
    <property type="component" value="Unassembled WGS sequence"/>
</dbReference>